<reference evidence="2" key="1">
    <citation type="submission" date="2025-08" db="UniProtKB">
        <authorList>
            <consortium name="RefSeq"/>
        </authorList>
    </citation>
    <scope>IDENTIFICATION</scope>
    <source>
        <tissue evidence="2">Whole body</tissue>
    </source>
</reference>
<evidence type="ECO:0000313" key="1">
    <source>
        <dbReference type="Proteomes" id="UP000694924"/>
    </source>
</evidence>
<dbReference type="GeneID" id="107071387"/>
<sequence length="174" mass="19737">MMLGFNLSTLTRNTTVPLVHYSDCFKLILCSDPSPNCYLSKCEKCPGIGGLQQLLESVFDENAIDEINYKYWISSPRCSLETLTKSSSEFVEIFCEHINNLLPHDFIAKSQSAFMKQAKESLQDGEFLAVCNFAENYAFIIQDAAPGFHWNNNQATIFPVVIYFKQNGELTHRS</sequence>
<keyword evidence="1" id="KW-1185">Reference proteome</keyword>
<dbReference type="Proteomes" id="UP000694924">
    <property type="component" value="Unplaced"/>
</dbReference>
<proteinExistence type="predicted"/>
<dbReference type="PANTHER" id="PTHR46601">
    <property type="entry name" value="ULP_PROTEASE DOMAIN-CONTAINING PROTEIN"/>
    <property type="match status" value="1"/>
</dbReference>
<protein>
    <submittedName>
        <fullName evidence="2">Uncharacterized protein LOC107071387 isoform X1</fullName>
    </submittedName>
</protein>
<gene>
    <name evidence="2" type="primary">LOC107071387</name>
</gene>
<accession>A0ABM1J053</accession>
<dbReference type="RefSeq" id="XP_015185840.1">
    <property type="nucleotide sequence ID" value="XM_015330354.1"/>
</dbReference>
<evidence type="ECO:0000313" key="2">
    <source>
        <dbReference type="RefSeq" id="XP_015185840.1"/>
    </source>
</evidence>
<name>A0ABM1J053_POLDO</name>
<dbReference type="PANTHER" id="PTHR46601:SF1">
    <property type="entry name" value="ADF-H DOMAIN-CONTAINING PROTEIN"/>
    <property type="match status" value="1"/>
</dbReference>
<organism evidence="1 2">
    <name type="scientific">Polistes dominula</name>
    <name type="common">European paper wasp</name>
    <name type="synonym">Vespa dominula</name>
    <dbReference type="NCBI Taxonomy" id="743375"/>
    <lineage>
        <taxon>Eukaryota</taxon>
        <taxon>Metazoa</taxon>
        <taxon>Ecdysozoa</taxon>
        <taxon>Arthropoda</taxon>
        <taxon>Hexapoda</taxon>
        <taxon>Insecta</taxon>
        <taxon>Pterygota</taxon>
        <taxon>Neoptera</taxon>
        <taxon>Endopterygota</taxon>
        <taxon>Hymenoptera</taxon>
        <taxon>Apocrita</taxon>
        <taxon>Aculeata</taxon>
        <taxon>Vespoidea</taxon>
        <taxon>Vespidae</taxon>
        <taxon>Polistinae</taxon>
        <taxon>Polistini</taxon>
        <taxon>Polistes</taxon>
    </lineage>
</organism>